<feature type="domain" description="Polymerase/histidinol phosphatase N-terminal" evidence="1">
    <location>
        <begin position="3"/>
        <end position="83"/>
    </location>
</feature>
<dbReference type="InterPro" id="IPR003141">
    <property type="entry name" value="Pol/His_phosphatase_N"/>
</dbReference>
<dbReference type="InterPro" id="IPR004013">
    <property type="entry name" value="PHP_dom"/>
</dbReference>
<dbReference type="Gene3D" id="3.20.20.140">
    <property type="entry name" value="Metal-dependent hydrolases"/>
    <property type="match status" value="1"/>
</dbReference>
<dbReference type="Pfam" id="PF13263">
    <property type="entry name" value="PHP_C"/>
    <property type="match status" value="1"/>
</dbReference>
<dbReference type="Pfam" id="PF02811">
    <property type="entry name" value="PHP"/>
    <property type="match status" value="1"/>
</dbReference>
<organism evidence="2 3">
    <name type="scientific">Metabacillus endolithicus</name>
    <dbReference type="NCBI Taxonomy" id="1535204"/>
    <lineage>
        <taxon>Bacteria</taxon>
        <taxon>Bacillati</taxon>
        <taxon>Bacillota</taxon>
        <taxon>Bacilli</taxon>
        <taxon>Bacillales</taxon>
        <taxon>Bacillaceae</taxon>
        <taxon>Metabacillus</taxon>
    </lineage>
</organism>
<evidence type="ECO:0000313" key="3">
    <source>
        <dbReference type="Proteomes" id="UP001597318"/>
    </source>
</evidence>
<dbReference type="Proteomes" id="UP001597318">
    <property type="component" value="Unassembled WGS sequence"/>
</dbReference>
<gene>
    <name evidence="2" type="ORF">ACFSKK_20385</name>
</gene>
<comment type="caution">
    <text evidence="2">The sequence shown here is derived from an EMBL/GenBank/DDBJ whole genome shotgun (WGS) entry which is preliminary data.</text>
</comment>
<dbReference type="PANTHER" id="PTHR42924">
    <property type="entry name" value="EXONUCLEASE"/>
    <property type="match status" value="1"/>
</dbReference>
<reference evidence="3" key="1">
    <citation type="journal article" date="2019" name="Int. J. Syst. Evol. Microbiol.">
        <title>The Global Catalogue of Microorganisms (GCM) 10K type strain sequencing project: providing services to taxonomists for standard genome sequencing and annotation.</title>
        <authorList>
            <consortium name="The Broad Institute Genomics Platform"/>
            <consortium name="The Broad Institute Genome Sequencing Center for Infectious Disease"/>
            <person name="Wu L."/>
            <person name="Ma J."/>
        </authorList>
    </citation>
    <scope>NUCLEOTIDE SEQUENCE [LARGE SCALE GENOMIC DNA]</scope>
    <source>
        <strain evidence="3">CGMCC 1.15474</strain>
    </source>
</reference>
<dbReference type="RefSeq" id="WP_247345904.1">
    <property type="nucleotide sequence ID" value="NZ_CP095550.1"/>
</dbReference>
<name>A0ABW5C2K2_9BACI</name>
<dbReference type="PANTHER" id="PTHR42924:SF3">
    <property type="entry name" value="POLYMERASE_HISTIDINOL PHOSPHATASE N-TERMINAL DOMAIN-CONTAINING PROTEIN"/>
    <property type="match status" value="1"/>
</dbReference>
<proteinExistence type="predicted"/>
<accession>A0ABW5C2K2</accession>
<keyword evidence="3" id="KW-1185">Reference proteome</keyword>
<dbReference type="InterPro" id="IPR016195">
    <property type="entry name" value="Pol/histidinol_Pase-like"/>
</dbReference>
<dbReference type="SMART" id="SM00481">
    <property type="entry name" value="POLIIIAc"/>
    <property type="match status" value="1"/>
</dbReference>
<protein>
    <submittedName>
        <fullName evidence="2">PHP domain-containing protein</fullName>
    </submittedName>
</protein>
<dbReference type="SUPFAM" id="SSF89550">
    <property type="entry name" value="PHP domain-like"/>
    <property type="match status" value="1"/>
</dbReference>
<evidence type="ECO:0000259" key="1">
    <source>
        <dbReference type="SMART" id="SM00481"/>
    </source>
</evidence>
<dbReference type="EMBL" id="JBHUIK010000005">
    <property type="protein sequence ID" value="MFD2216050.1"/>
    <property type="molecule type" value="Genomic_DNA"/>
</dbReference>
<evidence type="ECO:0000313" key="2">
    <source>
        <dbReference type="EMBL" id="MFD2216050.1"/>
    </source>
</evidence>
<dbReference type="InterPro" id="IPR052018">
    <property type="entry name" value="PHP_domain"/>
</dbReference>
<sequence length="257" mass="29639">MKIDFHSHVKISKKSMFMPEYFKEMMKEAKAIGLNAVAMTEHFNTTRFYDIYDYLDQHYTYQQGYYDVEGFKLFPGIEVDIKETGHILLIGDREDVIEIRSHLEGHLLEEHFIPFNQLMDLADGYPVLKIGAHPFRESTPLYHLSKKQLHRLDAFDLNGKDLYAQGVEEYISKLNSFAKEIGLPVVGGSDTHQYFQYGSVYNELNKECNTVGDLKKCIIAGDYQIHTSEDLYLKVKAATVVKKLLKQVLLQEKEIAG</sequence>